<dbReference type="CDD" id="cd00038">
    <property type="entry name" value="CAP_ED"/>
    <property type="match status" value="1"/>
</dbReference>
<proteinExistence type="predicted"/>
<dbReference type="SMART" id="SM00100">
    <property type="entry name" value="cNMP"/>
    <property type="match status" value="1"/>
</dbReference>
<protein>
    <recommendedName>
        <fullName evidence="7">Cyclic nucleotide-binding domain-containing protein</fullName>
    </recommendedName>
</protein>
<evidence type="ECO:0000313" key="5">
    <source>
        <dbReference type="EMBL" id="CAG2254438.1"/>
    </source>
</evidence>
<keyword evidence="1" id="KW-0175">Coiled coil</keyword>
<dbReference type="OrthoDB" id="166212at2759"/>
<dbReference type="PROSITE" id="PS50108">
    <property type="entry name" value="CRIB"/>
    <property type="match status" value="1"/>
</dbReference>
<dbReference type="PANTHER" id="PTHR23011:SF28">
    <property type="entry name" value="CYCLIC NUCLEOTIDE-BINDING DOMAIN CONTAINING PROTEIN"/>
    <property type="match status" value="1"/>
</dbReference>
<dbReference type="Gene3D" id="2.60.120.10">
    <property type="entry name" value="Jelly Rolls"/>
    <property type="match status" value="1"/>
</dbReference>
<dbReference type="Pfam" id="PF00027">
    <property type="entry name" value="cNMP_binding"/>
    <property type="match status" value="1"/>
</dbReference>
<accession>A0A8S3V8K0</accession>
<feature type="region of interest" description="Disordered" evidence="2">
    <location>
        <begin position="306"/>
        <end position="330"/>
    </location>
</feature>
<dbReference type="InterPro" id="IPR018490">
    <property type="entry name" value="cNMP-bd_dom_sf"/>
</dbReference>
<dbReference type="EMBL" id="CAJPWZ010003244">
    <property type="protein sequence ID" value="CAG2254438.1"/>
    <property type="molecule type" value="Genomic_DNA"/>
</dbReference>
<keyword evidence="6" id="KW-1185">Reference proteome</keyword>
<evidence type="ECO:0000256" key="1">
    <source>
        <dbReference type="SAM" id="Coils"/>
    </source>
</evidence>
<evidence type="ECO:0000259" key="3">
    <source>
        <dbReference type="PROSITE" id="PS50042"/>
    </source>
</evidence>
<dbReference type="SUPFAM" id="SSF51206">
    <property type="entry name" value="cAMP-binding domain-like"/>
    <property type="match status" value="1"/>
</dbReference>
<comment type="caution">
    <text evidence="5">The sequence shown here is derived from an EMBL/GenBank/DDBJ whole genome shotgun (WGS) entry which is preliminary data.</text>
</comment>
<evidence type="ECO:0008006" key="7">
    <source>
        <dbReference type="Google" id="ProtNLM"/>
    </source>
</evidence>
<dbReference type="InterPro" id="IPR018488">
    <property type="entry name" value="cNMP-bd_CS"/>
</dbReference>
<feature type="domain" description="Cyclic nucleotide-binding" evidence="3">
    <location>
        <begin position="455"/>
        <end position="575"/>
    </location>
</feature>
<dbReference type="InterPro" id="IPR000595">
    <property type="entry name" value="cNMP-bd_dom"/>
</dbReference>
<evidence type="ECO:0000313" key="6">
    <source>
        <dbReference type="Proteomes" id="UP000683360"/>
    </source>
</evidence>
<reference evidence="5" key="1">
    <citation type="submission" date="2021-03" db="EMBL/GenBank/DDBJ databases">
        <authorList>
            <person name="Bekaert M."/>
        </authorList>
    </citation>
    <scope>NUCLEOTIDE SEQUENCE</scope>
</reference>
<dbReference type="InterPro" id="IPR000095">
    <property type="entry name" value="CRIB_dom"/>
</dbReference>
<dbReference type="PROSITE" id="PS50042">
    <property type="entry name" value="CNMP_BINDING_3"/>
    <property type="match status" value="1"/>
</dbReference>
<dbReference type="PROSITE" id="PS00889">
    <property type="entry name" value="CNMP_BINDING_2"/>
    <property type="match status" value="1"/>
</dbReference>
<sequence>MTDVKEMNISGPTEFKHNIHAKCDPRTGKVVMFSPTVESSKNQDDESYDCNNCNELYYQWKRDQVKIKELQEENHFMLAMAARLCLCANNTDGCSAFDNEFGYSSYGNVKMREFTESMNFIAQALITMGNEQRWCDKTMREEIEELKNEISTLQKQLKESRLSKIKEIKATIVQAQYQFHSAKQDFELRVERTEKELYMLKSHLIDLQAENESLRQKMRNAKLLFTEWHSTSSRPTVGDSFDSEDNDRNGNVDCRNQNTMELNSTGNFKRIIKESGYHSRLRLSLCIFENVPPRLEKCRTDTNFLPKISRENTRTPRRRRKSENDLRRSKSYKTRSRFLTTLFPEENVNEVPTMQPLVRFRRAVKNVQTLLKATVINNGQNSRNEGKLFSWAQDFMSTRREFEMHGLSFDPADYKARREACLSNEAKTVLSMDPDERTEDHLKIALLALNQAVNAFSEFPITMQRSLVRVGWYEHFEDKRVIIRQGHMADNFYLIISGTAIVTIMDTEQSVRTAAVLTKGNSFGELALMHGSKRTATVTCKNSVELLAVGRDDFIDIFMPITKDQEPEHIRFLRSINILHGWPIECLPYHDPKICCFTFFRATPLISPRSISSCNTSVSIQSSLSHTTHLSSASRKKKRRRCTVDSLIHILHSTSDSPHLNLEEHKKEVEMLYDKLHNNFDRRGKRYSKVFEKLDKKVDKENIVEEKLFVQIQNLGPKDVFGLEQVAFGMIGNTTSTILVSDGAECILINKKYFQQHLNDEGAKRLRRTLQPLPSEESLQQKLQDKTNWEAYKALTVIDQILYKRQVQNTDSLFY</sequence>
<feature type="region of interest" description="Disordered" evidence="2">
    <location>
        <begin position="235"/>
        <end position="255"/>
    </location>
</feature>
<dbReference type="PANTHER" id="PTHR23011">
    <property type="entry name" value="CYCLIC NUCLEOTIDE-BINDING DOMAIN CONTAINING PROTEIN"/>
    <property type="match status" value="1"/>
</dbReference>
<organism evidence="5 6">
    <name type="scientific">Mytilus edulis</name>
    <name type="common">Blue mussel</name>
    <dbReference type="NCBI Taxonomy" id="6550"/>
    <lineage>
        <taxon>Eukaryota</taxon>
        <taxon>Metazoa</taxon>
        <taxon>Spiralia</taxon>
        <taxon>Lophotrochozoa</taxon>
        <taxon>Mollusca</taxon>
        <taxon>Bivalvia</taxon>
        <taxon>Autobranchia</taxon>
        <taxon>Pteriomorphia</taxon>
        <taxon>Mytilida</taxon>
        <taxon>Mytiloidea</taxon>
        <taxon>Mytilidae</taxon>
        <taxon>Mytilinae</taxon>
        <taxon>Mytilus</taxon>
    </lineage>
</organism>
<dbReference type="InterPro" id="IPR014710">
    <property type="entry name" value="RmlC-like_jellyroll"/>
</dbReference>
<gene>
    <name evidence="5" type="ORF">MEDL_65871</name>
</gene>
<evidence type="ECO:0000259" key="4">
    <source>
        <dbReference type="PROSITE" id="PS50108"/>
    </source>
</evidence>
<feature type="domain" description="CRIB" evidence="4">
    <location>
        <begin position="9"/>
        <end position="22"/>
    </location>
</feature>
<name>A0A8S3V8K0_MYTED</name>
<evidence type="ECO:0000256" key="2">
    <source>
        <dbReference type="SAM" id="MobiDB-lite"/>
    </source>
</evidence>
<dbReference type="Proteomes" id="UP000683360">
    <property type="component" value="Unassembled WGS sequence"/>
</dbReference>
<feature type="coiled-coil region" evidence="1">
    <location>
        <begin position="136"/>
        <end position="163"/>
    </location>
</feature>
<dbReference type="AlphaFoldDB" id="A0A8S3V8K0"/>